<name>A0A418UX40_RHOPL</name>
<organism evidence="1 2">
    <name type="scientific">Rhodopseudomonas palustris</name>
    <dbReference type="NCBI Taxonomy" id="1076"/>
    <lineage>
        <taxon>Bacteria</taxon>
        <taxon>Pseudomonadati</taxon>
        <taxon>Pseudomonadota</taxon>
        <taxon>Alphaproteobacteria</taxon>
        <taxon>Hyphomicrobiales</taxon>
        <taxon>Nitrobacteraceae</taxon>
        <taxon>Rhodopseudomonas</taxon>
    </lineage>
</organism>
<reference evidence="1 2" key="1">
    <citation type="submission" date="2018-09" db="EMBL/GenBank/DDBJ databases">
        <title>Draft genome sequence of Rhodopseudomonas palustris 2.1.18.</title>
        <authorList>
            <person name="Robertson S.L."/>
            <person name="Meyer T.E."/>
            <person name="Kyndt J.A."/>
        </authorList>
    </citation>
    <scope>NUCLEOTIDE SEQUENCE [LARGE SCALE GENOMIC DNA]</scope>
    <source>
        <strain evidence="1 2">2.1.18</strain>
    </source>
</reference>
<sequence>MTTRTRRETIVFVHPFRLRGLDRELPAGAYDIVTDEELIEGLSFPVFRRVATMITVPCAPPHHSAVEMIAIDPDAVSDARNADGDIRPS</sequence>
<dbReference type="RefSeq" id="WP_119859447.1">
    <property type="nucleotide sequence ID" value="NZ_QYYD01000058.1"/>
</dbReference>
<gene>
    <name evidence="1" type="ORF">D4Q52_25795</name>
</gene>
<evidence type="ECO:0000313" key="1">
    <source>
        <dbReference type="EMBL" id="RJF63569.1"/>
    </source>
</evidence>
<dbReference type="OrthoDB" id="8378722at2"/>
<accession>A0A418UX40</accession>
<protein>
    <submittedName>
        <fullName evidence="1">Uncharacterized protein</fullName>
    </submittedName>
</protein>
<dbReference type="AlphaFoldDB" id="A0A418UX40"/>
<evidence type="ECO:0000313" key="2">
    <source>
        <dbReference type="Proteomes" id="UP000285523"/>
    </source>
</evidence>
<dbReference type="EMBL" id="QYYD01000058">
    <property type="protein sequence ID" value="RJF63569.1"/>
    <property type="molecule type" value="Genomic_DNA"/>
</dbReference>
<proteinExistence type="predicted"/>
<comment type="caution">
    <text evidence="1">The sequence shown here is derived from an EMBL/GenBank/DDBJ whole genome shotgun (WGS) entry which is preliminary data.</text>
</comment>
<dbReference type="Proteomes" id="UP000285523">
    <property type="component" value="Unassembled WGS sequence"/>
</dbReference>